<evidence type="ECO:0000259" key="1">
    <source>
        <dbReference type="SMART" id="SM00933"/>
    </source>
</evidence>
<gene>
    <name evidence="2" type="ORF">IG193_07855</name>
</gene>
<protein>
    <submittedName>
        <fullName evidence="2">DNA double-strand break repair nuclease NurA</fullName>
    </submittedName>
</protein>
<dbReference type="SMART" id="SM00933">
    <property type="entry name" value="NurA"/>
    <property type="match status" value="1"/>
</dbReference>
<name>A0A7L9FFZ1_9CREN</name>
<keyword evidence="3" id="KW-1185">Reference proteome</keyword>
<dbReference type="InterPro" id="IPR018977">
    <property type="entry name" value="NurA_domain"/>
</dbReference>
<dbReference type="InParanoid" id="A0A7L9FFZ1"/>
<dbReference type="GeneID" id="59149801"/>
<dbReference type="AlphaFoldDB" id="A0A7L9FFZ1"/>
<feature type="domain" description="NurA" evidence="1">
    <location>
        <begin position="52"/>
        <end position="410"/>
    </location>
</feature>
<accession>A0A7L9FFZ1</accession>
<dbReference type="EMBL" id="CP062310">
    <property type="protein sequence ID" value="QOJ78659.1"/>
    <property type="molecule type" value="Genomic_DNA"/>
</dbReference>
<dbReference type="Pfam" id="PF09376">
    <property type="entry name" value="NurA"/>
    <property type="match status" value="1"/>
</dbReference>
<dbReference type="Proteomes" id="UP000594121">
    <property type="component" value="Chromosome"/>
</dbReference>
<reference evidence="2 3" key="1">
    <citation type="submission" date="2020-10" db="EMBL/GenBank/DDBJ databases">
        <title>Thermofilum lucidum 3507LT sp. nov. a novel member of Thermofilaceae family isolated from Chile hot spring, and proposal of description order Thermofilales.</title>
        <authorList>
            <person name="Zayulina K.S."/>
            <person name="Elcheninov A.G."/>
            <person name="Toshchakov S.V."/>
            <person name="Kublanov I.V."/>
        </authorList>
    </citation>
    <scope>NUCLEOTIDE SEQUENCE [LARGE SCALE GENOMIC DNA]</scope>
    <source>
        <strain evidence="2 3">3507LT</strain>
    </source>
</reference>
<evidence type="ECO:0000313" key="2">
    <source>
        <dbReference type="EMBL" id="QOJ78659.1"/>
    </source>
</evidence>
<dbReference type="RefSeq" id="WP_192818631.1">
    <property type="nucleotide sequence ID" value="NZ_CP062310.1"/>
</dbReference>
<dbReference type="KEGG" id="thel:IG193_07855"/>
<sequence>MPEFSDLLVEQVRLNRAWIEKVLGATAGLAEWYRGLVLGKWNSLPRGDARVEAVYAVDSSSGLIEVSGGGVLLVTRALSLSVGGKQKRRLAVDALYPRNLMDFEHYVRLTREHLEHLVALDSLDEDPRFVLVDGSLYGRMIHVLKDLDLEDREDFMFTYVETYSSFLREALNRGVTVVGVSKDSRSTLFKEEVLKEEVVRVARENGVDVSELLALWAWLKRRPREVLKEVRKRASSGLYPARIYELFEEARSSTPDSKILLYARPGEGYTTPLLLKISKVQAGQIEVALDESVGDQVEKLGRFFSKSRDKMGEEFEEKVKALVSMLKEYPPVATFYAILGHGDDPIRVDVVSRELQELGVAKNSLALDSSKFISSDVKGITGVISLLRSMYAGVKDYNILLMEADRRVKITERSLEIYRGILMKELGAYFLPSRGERRVHYP</sequence>
<organism evidence="2 3">
    <name type="scientific">Infirmifilum lucidum</name>
    <dbReference type="NCBI Taxonomy" id="2776706"/>
    <lineage>
        <taxon>Archaea</taxon>
        <taxon>Thermoproteota</taxon>
        <taxon>Thermoprotei</taxon>
        <taxon>Thermofilales</taxon>
        <taxon>Thermofilaceae</taxon>
        <taxon>Infirmifilum</taxon>
    </lineage>
</organism>
<evidence type="ECO:0000313" key="3">
    <source>
        <dbReference type="Proteomes" id="UP000594121"/>
    </source>
</evidence>
<proteinExistence type="predicted"/>